<dbReference type="PIRSF" id="PIRSF037037">
    <property type="entry name" value="Kelch-like_protein_gigaxonin"/>
    <property type="match status" value="1"/>
</dbReference>
<dbReference type="KEGG" id="api:100165678"/>
<reference evidence="9" key="2">
    <citation type="submission" date="2022-06" db="UniProtKB">
        <authorList>
            <consortium name="EnsemblMetazoa"/>
        </authorList>
    </citation>
    <scope>IDENTIFICATION</scope>
</reference>
<dbReference type="RefSeq" id="XP_016657562.1">
    <property type="nucleotide sequence ID" value="XM_016802073.1"/>
</dbReference>
<dbReference type="SUPFAM" id="SSF50965">
    <property type="entry name" value="Galactose oxidase, central domain"/>
    <property type="match status" value="1"/>
</dbReference>
<dbReference type="InterPro" id="IPR017096">
    <property type="entry name" value="BTB-kelch_protein"/>
</dbReference>
<dbReference type="Gene3D" id="1.25.40.420">
    <property type="match status" value="1"/>
</dbReference>
<sequence length="587" mass="66540">MENATLIPESRRCEPAKYEYKKTSYSELFEVLQSLRKCEIFCDIKLETEDKKIIFAHKVVLASASPFFHAMFTNFAEKNHDLVVMREIDSTALQLLVNFIYSGAIVVTEENVQVLLPAANLLQLQEVKDACCDFLETQLCSTNCIGIKEIADLHSCTKLLTNSELYIQQHFSEVADSEEFLSLSYEQVVKLISSDELIVPSEKKVYESVIRWVKHELGLRKTIFPQLMEQIRLPLISKHYILKKVVEEPLIKNCFKCKDYIIEALHFHILNSEELIPQNIRNRPRNIHGDKVIFVVGGCENELIGSTEWYDPKMDRWHYGPEVITSRRIRACLATVKNNLVFAVGGTLDDCSSLQSVDVIDLSSESPCWKPTYEMIQEREYFGVGVINDYLYAVGGYSDNYYFNSTEVFDYNIQEWRMVSSMATRRSGLGVGVLNNLLYAVGGYNRSSRQGLNTVECYDPSFDTWKWVAEMFVRRKYVGVGVLDGVLYAVGGQDGSKTLRSVESYRPSVGVWTSIADMHLPRRDAGVVALNGLLYVVGGKNGTSSLSSVECYSPYTNTWTMMKVPMNVARASAGVVAINKPRLFNTC</sequence>
<dbReference type="Pfam" id="PF00651">
    <property type="entry name" value="BTB"/>
    <property type="match status" value="1"/>
</dbReference>
<evidence type="ECO:0000256" key="1">
    <source>
        <dbReference type="ARBA" id="ARBA00004906"/>
    </source>
</evidence>
<dbReference type="Pfam" id="PF01344">
    <property type="entry name" value="Kelch_1"/>
    <property type="match status" value="5"/>
</dbReference>
<evidence type="ECO:0000256" key="6">
    <source>
        <dbReference type="ARBA" id="ARBA00023203"/>
    </source>
</evidence>
<dbReference type="EnsemblMetazoa" id="XM_016802073.2">
    <property type="protein sequence ID" value="XP_016657562.1"/>
    <property type="gene ID" value="LOC100165678"/>
</dbReference>
<dbReference type="Proteomes" id="UP000007819">
    <property type="component" value="Unassembled WGS sequence"/>
</dbReference>
<evidence type="ECO:0000313" key="10">
    <source>
        <dbReference type="Proteomes" id="UP000007819"/>
    </source>
</evidence>
<dbReference type="InterPro" id="IPR011043">
    <property type="entry name" value="Gal_Oxase/kelch_b-propeller"/>
</dbReference>
<dbReference type="SUPFAM" id="SSF54695">
    <property type="entry name" value="POZ domain"/>
    <property type="match status" value="1"/>
</dbReference>
<dbReference type="FunFam" id="1.25.40.420:FF:000001">
    <property type="entry name" value="Kelch-like family member 12"/>
    <property type="match status" value="1"/>
</dbReference>
<evidence type="ECO:0000256" key="7">
    <source>
        <dbReference type="ARBA" id="ARBA00043912"/>
    </source>
</evidence>
<evidence type="ECO:0000259" key="8">
    <source>
        <dbReference type="PROSITE" id="PS50097"/>
    </source>
</evidence>
<evidence type="ECO:0000256" key="2">
    <source>
        <dbReference type="ARBA" id="ARBA00013699"/>
    </source>
</evidence>
<dbReference type="Gene3D" id="3.30.710.10">
    <property type="entry name" value="Potassium Channel Kv1.1, Chain A"/>
    <property type="match status" value="1"/>
</dbReference>
<dbReference type="InterPro" id="IPR006652">
    <property type="entry name" value="Kelch_1"/>
</dbReference>
<keyword evidence="10" id="KW-1185">Reference proteome</keyword>
<evidence type="ECO:0000256" key="5">
    <source>
        <dbReference type="ARBA" id="ARBA00022786"/>
    </source>
</evidence>
<feature type="domain" description="BTB" evidence="8">
    <location>
        <begin position="42"/>
        <end position="109"/>
    </location>
</feature>
<name>A0A8R2D390_ACYPI</name>
<dbReference type="Pfam" id="PF07707">
    <property type="entry name" value="BACK"/>
    <property type="match status" value="1"/>
</dbReference>
<dbReference type="InterPro" id="IPR011333">
    <property type="entry name" value="SKP1/BTB/POZ_sf"/>
</dbReference>
<dbReference type="GO" id="GO:0003779">
    <property type="term" value="F:actin binding"/>
    <property type="evidence" value="ECO:0007669"/>
    <property type="project" value="UniProtKB-KW"/>
</dbReference>
<dbReference type="InterPro" id="IPR015915">
    <property type="entry name" value="Kelch-typ_b-propeller"/>
</dbReference>
<dbReference type="PANTHER" id="PTHR24412">
    <property type="entry name" value="KELCH PROTEIN"/>
    <property type="match status" value="1"/>
</dbReference>
<dbReference type="OrthoDB" id="6359816at2759"/>
<organism evidence="9 10">
    <name type="scientific">Acyrthosiphon pisum</name>
    <name type="common">Pea aphid</name>
    <dbReference type="NCBI Taxonomy" id="7029"/>
    <lineage>
        <taxon>Eukaryota</taxon>
        <taxon>Metazoa</taxon>
        <taxon>Ecdysozoa</taxon>
        <taxon>Arthropoda</taxon>
        <taxon>Hexapoda</taxon>
        <taxon>Insecta</taxon>
        <taxon>Pterygota</taxon>
        <taxon>Neoptera</taxon>
        <taxon>Paraneoptera</taxon>
        <taxon>Hemiptera</taxon>
        <taxon>Sternorrhyncha</taxon>
        <taxon>Aphidomorpha</taxon>
        <taxon>Aphidoidea</taxon>
        <taxon>Aphididae</taxon>
        <taxon>Macrosiphini</taxon>
        <taxon>Acyrthosiphon</taxon>
    </lineage>
</organism>
<dbReference type="SMART" id="SM00612">
    <property type="entry name" value="Kelch"/>
    <property type="match status" value="6"/>
</dbReference>
<evidence type="ECO:0000313" key="9">
    <source>
        <dbReference type="EnsemblMetazoa" id="XP_016657562.1"/>
    </source>
</evidence>
<keyword evidence="6" id="KW-0009">Actin-binding</keyword>
<dbReference type="InterPro" id="IPR000210">
    <property type="entry name" value="BTB/POZ_dom"/>
</dbReference>
<dbReference type="PROSITE" id="PS50097">
    <property type="entry name" value="BTB"/>
    <property type="match status" value="1"/>
</dbReference>
<evidence type="ECO:0000256" key="4">
    <source>
        <dbReference type="ARBA" id="ARBA00022737"/>
    </source>
</evidence>
<dbReference type="PANTHER" id="PTHR24412:SF466">
    <property type="entry name" value="RING CANAL KELCH PROTEIN"/>
    <property type="match status" value="1"/>
</dbReference>
<dbReference type="GeneID" id="100165678"/>
<protein>
    <recommendedName>
        <fullName evidence="2">Kelch-like protein diablo</fullName>
    </recommendedName>
</protein>
<proteinExistence type="predicted"/>
<dbReference type="Gene3D" id="2.120.10.80">
    <property type="entry name" value="Kelch-type beta propeller"/>
    <property type="match status" value="1"/>
</dbReference>
<keyword evidence="5" id="KW-0833">Ubl conjugation pathway</keyword>
<keyword evidence="3" id="KW-0880">Kelch repeat</keyword>
<keyword evidence="4" id="KW-0677">Repeat</keyword>
<accession>A0A8R2D390</accession>
<reference evidence="10" key="1">
    <citation type="submission" date="2010-06" db="EMBL/GenBank/DDBJ databases">
        <authorList>
            <person name="Jiang H."/>
            <person name="Abraham K."/>
            <person name="Ali S."/>
            <person name="Alsbrooks S.L."/>
            <person name="Anim B.N."/>
            <person name="Anosike U.S."/>
            <person name="Attaway T."/>
            <person name="Bandaranaike D.P."/>
            <person name="Battles P.K."/>
            <person name="Bell S.N."/>
            <person name="Bell A.V."/>
            <person name="Beltran B."/>
            <person name="Bickham C."/>
            <person name="Bustamante Y."/>
            <person name="Caleb T."/>
            <person name="Canada A."/>
            <person name="Cardenas V."/>
            <person name="Carter K."/>
            <person name="Chacko J."/>
            <person name="Chandrabose M.N."/>
            <person name="Chavez D."/>
            <person name="Chavez A."/>
            <person name="Chen L."/>
            <person name="Chu H.-S."/>
            <person name="Claassen K.J."/>
            <person name="Cockrell R."/>
            <person name="Collins M."/>
            <person name="Cooper J.A."/>
            <person name="Cree A."/>
            <person name="Curry S.M."/>
            <person name="Da Y."/>
            <person name="Dao M.D."/>
            <person name="Das B."/>
            <person name="Davila M.-L."/>
            <person name="Davy-Carroll L."/>
            <person name="Denson S."/>
            <person name="Dinh H."/>
            <person name="Ebong V.E."/>
            <person name="Edwards J.R."/>
            <person name="Egan A."/>
            <person name="El-Daye J."/>
            <person name="Escobedo L."/>
            <person name="Fernandez S."/>
            <person name="Fernando P.R."/>
            <person name="Flagg N."/>
            <person name="Forbes L.D."/>
            <person name="Fowler R.G."/>
            <person name="Fu Q."/>
            <person name="Gabisi R.A."/>
            <person name="Ganer J."/>
            <person name="Garbino Pronczuk A."/>
            <person name="Garcia R.M."/>
            <person name="Garner T."/>
            <person name="Garrett T.E."/>
            <person name="Gonzalez D.A."/>
            <person name="Hamid H."/>
            <person name="Hawkins E.S."/>
            <person name="Hirani K."/>
            <person name="Hogues M.E."/>
            <person name="Hollins B."/>
            <person name="Hsiao C.-H."/>
            <person name="Jabil R."/>
            <person name="James M.L."/>
            <person name="Jhangiani S.N."/>
            <person name="Johnson B."/>
            <person name="Johnson Q."/>
            <person name="Joshi V."/>
            <person name="Kalu J.B."/>
            <person name="Kam C."/>
            <person name="Kashfia A."/>
            <person name="Keebler J."/>
            <person name="Kisamo H."/>
            <person name="Kovar C.L."/>
            <person name="Lago L.A."/>
            <person name="Lai C.-Y."/>
            <person name="Laidlaw J."/>
            <person name="Lara F."/>
            <person name="Le T.-K."/>
            <person name="Lee S.L."/>
            <person name="Legall F.H."/>
            <person name="Lemon S.J."/>
            <person name="Lewis L.R."/>
            <person name="Li B."/>
            <person name="Liu Y."/>
            <person name="Liu Y.-S."/>
            <person name="Lopez J."/>
            <person name="Lozado R.J."/>
            <person name="Lu J."/>
            <person name="Madu R.C."/>
            <person name="Maheshwari M."/>
            <person name="Maheshwari R."/>
            <person name="Malloy K."/>
            <person name="Martinez E."/>
            <person name="Mathew T."/>
            <person name="Mercado I.C."/>
            <person name="Mercado C."/>
            <person name="Meyer B."/>
            <person name="Montgomery K."/>
            <person name="Morgan M.B."/>
            <person name="Munidasa M."/>
            <person name="Nazareth L.V."/>
            <person name="Nelson J."/>
            <person name="Ng B.M."/>
            <person name="Nguyen N.B."/>
            <person name="Nguyen P.Q."/>
            <person name="Nguyen T."/>
            <person name="Obregon M."/>
            <person name="Okwuonu G.O."/>
            <person name="Onwere C.G."/>
            <person name="Orozco G."/>
            <person name="Parra A."/>
            <person name="Patel S."/>
            <person name="Patil S."/>
            <person name="Perez A."/>
            <person name="Perez Y."/>
            <person name="Pham C."/>
            <person name="Primus E.L."/>
            <person name="Pu L.-L."/>
            <person name="Puazo M."/>
            <person name="Qin X."/>
            <person name="Quiroz J.B."/>
            <person name="Reese J."/>
            <person name="Richards S."/>
            <person name="Rives C.M."/>
            <person name="Robberts R."/>
            <person name="Ruiz S.J."/>
            <person name="Ruiz M.J."/>
            <person name="Santibanez J."/>
            <person name="Schneider B.W."/>
            <person name="Sisson I."/>
            <person name="Smith M."/>
            <person name="Sodergren E."/>
            <person name="Song X.-Z."/>
            <person name="Song B.B."/>
            <person name="Summersgill H."/>
            <person name="Thelus R."/>
            <person name="Thornton R.D."/>
            <person name="Trejos Z.Y."/>
            <person name="Usmani K."/>
            <person name="Vattathil S."/>
            <person name="Villasana D."/>
            <person name="Walker D.L."/>
            <person name="Wang S."/>
            <person name="Wang K."/>
            <person name="White C.S."/>
            <person name="Williams A.C."/>
            <person name="Williamson J."/>
            <person name="Wilson K."/>
            <person name="Woghiren I.O."/>
            <person name="Woodworth J.R."/>
            <person name="Worley K.C."/>
            <person name="Wright R.A."/>
            <person name="Wu W."/>
            <person name="Young L."/>
            <person name="Zhang L."/>
            <person name="Zhang J."/>
            <person name="Zhu Y."/>
            <person name="Muzny D.M."/>
            <person name="Weinstock G."/>
            <person name="Gibbs R.A."/>
        </authorList>
    </citation>
    <scope>NUCLEOTIDE SEQUENCE [LARGE SCALE GENOMIC DNA]</scope>
    <source>
        <strain evidence="10">LSR1</strain>
    </source>
</reference>
<dbReference type="InterPro" id="IPR011705">
    <property type="entry name" value="BACK"/>
</dbReference>
<dbReference type="AlphaFoldDB" id="A0A8R2D390"/>
<dbReference type="SMART" id="SM00875">
    <property type="entry name" value="BACK"/>
    <property type="match status" value="1"/>
</dbReference>
<comment type="function">
    <text evidence="7">Probable substrate-specific adapter of an E3 ubiquitin-protein ligase complex which mediates the ubiquitination and subsequent proteasomal degradation of target proteins. May have a role in synapse differentiation and growth.</text>
</comment>
<comment type="pathway">
    <text evidence="1">Protein modification; protein ubiquitination.</text>
</comment>
<dbReference type="SMART" id="SM00225">
    <property type="entry name" value="BTB"/>
    <property type="match status" value="1"/>
</dbReference>
<evidence type="ECO:0000256" key="3">
    <source>
        <dbReference type="ARBA" id="ARBA00022441"/>
    </source>
</evidence>